<feature type="signal peptide" evidence="2">
    <location>
        <begin position="1"/>
        <end position="17"/>
    </location>
</feature>
<name>A0A5C3ETB4_9BASI</name>
<feature type="chain" id="PRO_5022973749" evidence="2">
    <location>
        <begin position="18"/>
        <end position="310"/>
    </location>
</feature>
<evidence type="ECO:0000313" key="3">
    <source>
        <dbReference type="EMBL" id="SPO35282.1"/>
    </source>
</evidence>
<keyword evidence="2" id="KW-0732">Signal</keyword>
<accession>A0A5C3ETB4</accession>
<dbReference type="AlphaFoldDB" id="A0A5C3ETB4"/>
<dbReference type="EMBL" id="OOIP01000001">
    <property type="protein sequence ID" value="SPO35282.1"/>
    <property type="molecule type" value="Genomic_DNA"/>
</dbReference>
<dbReference type="Proteomes" id="UP000323386">
    <property type="component" value="Unassembled WGS sequence"/>
</dbReference>
<reference evidence="3 4" key="1">
    <citation type="submission" date="2018-03" db="EMBL/GenBank/DDBJ databases">
        <authorList>
            <person name="Guldener U."/>
        </authorList>
    </citation>
    <scope>NUCLEOTIDE SEQUENCE [LARGE SCALE GENOMIC DNA]</scope>
    <source>
        <strain evidence="3 4">DAOM196992</strain>
    </source>
</reference>
<gene>
    <name evidence="3" type="ORF">PSFLO_00753</name>
</gene>
<organism evidence="3 4">
    <name type="scientific">Pseudozyma flocculosa</name>
    <dbReference type="NCBI Taxonomy" id="84751"/>
    <lineage>
        <taxon>Eukaryota</taxon>
        <taxon>Fungi</taxon>
        <taxon>Dikarya</taxon>
        <taxon>Basidiomycota</taxon>
        <taxon>Ustilaginomycotina</taxon>
        <taxon>Ustilaginomycetes</taxon>
        <taxon>Ustilaginales</taxon>
        <taxon>Ustilaginaceae</taxon>
        <taxon>Pseudozyma</taxon>
    </lineage>
</organism>
<feature type="region of interest" description="Disordered" evidence="1">
    <location>
        <begin position="130"/>
        <end position="178"/>
    </location>
</feature>
<proteinExistence type="predicted"/>
<evidence type="ECO:0000313" key="4">
    <source>
        <dbReference type="Proteomes" id="UP000323386"/>
    </source>
</evidence>
<protein>
    <submittedName>
        <fullName evidence="3">Uncharacterized protein</fullName>
    </submittedName>
</protein>
<keyword evidence="4" id="KW-1185">Reference proteome</keyword>
<sequence length="310" mass="34585">MLLRLPWASLQLLPVLAWLLPLLTAAMEPEGGAASRLMRDLEDLSWLQIAHGTGGLPREHPFYQGAEEGLNHGPLNQRLADHAHLQFPDAPHQAERMAEGHHNNPTSWVLGQDWDPHGNHYIPYVHQPTEHYGGPSAVEGADSSSSSRQAVAIGHSSDDQALQRSLKRTRPRREGTFTYTYGNGPMYAGVRHILLERLKRQGRLGADAPVEAVDALIPSAQAHASMESIELHRRLRGIFPIVSKDAAKPELIKNIRWYDDVISFHVNREATEALYDQRNPFRVFRAVATPVDGGKKILYIGDFQVPWALA</sequence>
<evidence type="ECO:0000256" key="1">
    <source>
        <dbReference type="SAM" id="MobiDB-lite"/>
    </source>
</evidence>
<evidence type="ECO:0000256" key="2">
    <source>
        <dbReference type="SAM" id="SignalP"/>
    </source>
</evidence>